<dbReference type="EMBL" id="JAXAFJ010000008">
    <property type="protein sequence ID" value="MDX6806951.1"/>
    <property type="molecule type" value="Genomic_DNA"/>
</dbReference>
<dbReference type="InterPro" id="IPR002376">
    <property type="entry name" value="Formyl_transf_N"/>
</dbReference>
<dbReference type="PANTHER" id="PTHR11138:SF5">
    <property type="entry name" value="METHIONYL-TRNA FORMYLTRANSFERASE, MITOCHONDRIAL"/>
    <property type="match status" value="1"/>
</dbReference>
<organism evidence="2 3">
    <name type="scientific">Terrihabitans rhizophilus</name>
    <dbReference type="NCBI Taxonomy" id="3092662"/>
    <lineage>
        <taxon>Bacteria</taxon>
        <taxon>Pseudomonadati</taxon>
        <taxon>Pseudomonadota</taxon>
        <taxon>Alphaproteobacteria</taxon>
        <taxon>Hyphomicrobiales</taxon>
        <taxon>Terrihabitans</taxon>
    </lineage>
</organism>
<evidence type="ECO:0000313" key="2">
    <source>
        <dbReference type="EMBL" id="MDX6806951.1"/>
    </source>
</evidence>
<dbReference type="InterPro" id="IPR036477">
    <property type="entry name" value="Formyl_transf_N_sf"/>
</dbReference>
<accession>A0ABU4RQS4</accession>
<reference evidence="2 3" key="1">
    <citation type="submission" date="2023-11" db="EMBL/GenBank/DDBJ databases">
        <authorList>
            <person name="Bao R."/>
        </authorList>
    </citation>
    <scope>NUCLEOTIDE SEQUENCE [LARGE SCALE GENOMIC DNA]</scope>
    <source>
        <strain evidence="2 3">PJ23</strain>
    </source>
</reference>
<evidence type="ECO:0000259" key="1">
    <source>
        <dbReference type="Pfam" id="PF00551"/>
    </source>
</evidence>
<sequence>MINAWLDAGHTVSAIVTCAPTAGFRHPLRYLALKRSYRRRLGATPLLNLPKRPDWDDLARNLGATAPDIAVTYGFMRRIPRVVLQVFRHGGVNFHPALLPQYRGPRPFHWLAYDGAWRDFGGVTLHLMTQGFDEGDILAYSRFTAQDWSSRAKRDLALASAMASMLTGAVPEFCAGRIAATPQEPGTYPYARLETPVAMVQPRHGRDDVAALCSCFHQRPGVLVDVDGLPVRLLNEVRSLGAATGEKPVLTRWRIAFDTADHRVLYRRYSSLARRLERLRERWNAGLLPAEPSAFRLGAPPFTCENGS</sequence>
<comment type="caution">
    <text evidence="2">The sequence shown here is derived from an EMBL/GenBank/DDBJ whole genome shotgun (WGS) entry which is preliminary data.</text>
</comment>
<evidence type="ECO:0000313" key="3">
    <source>
        <dbReference type="Proteomes" id="UP001274321"/>
    </source>
</evidence>
<dbReference type="Proteomes" id="UP001274321">
    <property type="component" value="Unassembled WGS sequence"/>
</dbReference>
<gene>
    <name evidence="2" type="ORF">SCD90_12835</name>
</gene>
<name>A0ABU4RQS4_9HYPH</name>
<dbReference type="Gene3D" id="3.40.50.12230">
    <property type="match status" value="1"/>
</dbReference>
<proteinExistence type="predicted"/>
<keyword evidence="3" id="KW-1185">Reference proteome</keyword>
<protein>
    <submittedName>
        <fullName evidence="2">Formyltransferase family protein</fullName>
    </submittedName>
</protein>
<feature type="domain" description="Formyl transferase N-terminal" evidence="1">
    <location>
        <begin position="56"/>
        <end position="142"/>
    </location>
</feature>
<dbReference type="RefSeq" id="WP_319845076.1">
    <property type="nucleotide sequence ID" value="NZ_JAXAFJ010000008.1"/>
</dbReference>
<dbReference type="PANTHER" id="PTHR11138">
    <property type="entry name" value="METHIONYL-TRNA FORMYLTRANSFERASE"/>
    <property type="match status" value="1"/>
</dbReference>
<dbReference type="Pfam" id="PF00551">
    <property type="entry name" value="Formyl_trans_N"/>
    <property type="match status" value="1"/>
</dbReference>
<dbReference type="SUPFAM" id="SSF53328">
    <property type="entry name" value="Formyltransferase"/>
    <property type="match status" value="1"/>
</dbReference>